<accession>A0AA39F084</accession>
<reference evidence="4" key="1">
    <citation type="journal article" date="2023" name="bioRxiv">
        <title>Scaffold-level genome assemblies of two parasitoid biocontrol wasps reveal the parthenogenesis mechanism and an associated novel virus.</title>
        <authorList>
            <person name="Inwood S."/>
            <person name="Skelly J."/>
            <person name="Guhlin J."/>
            <person name="Harrop T."/>
            <person name="Goldson S."/>
            <person name="Dearden P."/>
        </authorList>
    </citation>
    <scope>NUCLEOTIDE SEQUENCE</scope>
    <source>
        <strain evidence="4">Irish</strain>
        <tissue evidence="4">Whole body</tissue>
    </source>
</reference>
<organism evidence="4 5">
    <name type="scientific">Microctonus aethiopoides</name>
    <dbReference type="NCBI Taxonomy" id="144406"/>
    <lineage>
        <taxon>Eukaryota</taxon>
        <taxon>Metazoa</taxon>
        <taxon>Ecdysozoa</taxon>
        <taxon>Arthropoda</taxon>
        <taxon>Hexapoda</taxon>
        <taxon>Insecta</taxon>
        <taxon>Pterygota</taxon>
        <taxon>Neoptera</taxon>
        <taxon>Endopterygota</taxon>
        <taxon>Hymenoptera</taxon>
        <taxon>Apocrita</taxon>
        <taxon>Ichneumonoidea</taxon>
        <taxon>Braconidae</taxon>
        <taxon>Euphorinae</taxon>
        <taxon>Microctonus</taxon>
    </lineage>
</organism>
<dbReference type="PROSITE" id="PS50157">
    <property type="entry name" value="ZINC_FINGER_C2H2_2"/>
    <property type="match status" value="1"/>
</dbReference>
<sequence>MYSNLSNLRQHMRLIHNPQSVTCPICSKSFKTKLYLKRHLVSFHDVNPSDRQLQEEIYQHQLKVQVGGQVTTPSLLQQQQQGHVQVQNGVENSLSSSQCAQQNQTQIDSNQSVPPPSLSQLQQHQHQQQIGSPEDVASDDGGGEGKLRAYHAHVGDTAYPVEVVQITESKNFTGGMLQYNASY</sequence>
<dbReference type="GO" id="GO:0008270">
    <property type="term" value="F:zinc ion binding"/>
    <property type="evidence" value="ECO:0007669"/>
    <property type="project" value="UniProtKB-KW"/>
</dbReference>
<evidence type="ECO:0000256" key="1">
    <source>
        <dbReference type="PROSITE-ProRule" id="PRU00042"/>
    </source>
</evidence>
<keyword evidence="1" id="KW-0479">Metal-binding</keyword>
<dbReference type="Gene3D" id="3.30.160.60">
    <property type="entry name" value="Classic Zinc Finger"/>
    <property type="match status" value="1"/>
</dbReference>
<dbReference type="Proteomes" id="UP001168990">
    <property type="component" value="Unassembled WGS sequence"/>
</dbReference>
<name>A0AA39F084_9HYME</name>
<evidence type="ECO:0000313" key="4">
    <source>
        <dbReference type="EMBL" id="KAK0160769.1"/>
    </source>
</evidence>
<dbReference type="InterPro" id="IPR013087">
    <property type="entry name" value="Znf_C2H2_type"/>
</dbReference>
<feature type="domain" description="C2H2-type" evidence="3">
    <location>
        <begin position="21"/>
        <end position="44"/>
    </location>
</feature>
<dbReference type="SUPFAM" id="SSF57667">
    <property type="entry name" value="beta-beta-alpha zinc fingers"/>
    <property type="match status" value="1"/>
</dbReference>
<dbReference type="PROSITE" id="PS00028">
    <property type="entry name" value="ZINC_FINGER_C2H2_1"/>
    <property type="match status" value="1"/>
</dbReference>
<keyword evidence="1" id="KW-0862">Zinc</keyword>
<protein>
    <recommendedName>
        <fullName evidence="3">C2H2-type domain-containing protein</fullName>
    </recommendedName>
</protein>
<gene>
    <name evidence="4" type="ORF">PV328_008140</name>
</gene>
<keyword evidence="5" id="KW-1185">Reference proteome</keyword>
<feature type="compositionally biased region" description="Low complexity" evidence="2">
    <location>
        <begin position="118"/>
        <end position="129"/>
    </location>
</feature>
<dbReference type="SMART" id="SM00355">
    <property type="entry name" value="ZnF_C2H2"/>
    <property type="match status" value="1"/>
</dbReference>
<dbReference type="AlphaFoldDB" id="A0AA39F084"/>
<reference evidence="4" key="2">
    <citation type="submission" date="2023-03" db="EMBL/GenBank/DDBJ databases">
        <authorList>
            <person name="Inwood S.N."/>
            <person name="Skelly J.G."/>
            <person name="Guhlin J."/>
            <person name="Harrop T.W.R."/>
            <person name="Goldson S.G."/>
            <person name="Dearden P.K."/>
        </authorList>
    </citation>
    <scope>NUCLEOTIDE SEQUENCE</scope>
    <source>
        <strain evidence="4">Irish</strain>
        <tissue evidence="4">Whole body</tissue>
    </source>
</reference>
<proteinExistence type="predicted"/>
<dbReference type="InterPro" id="IPR036236">
    <property type="entry name" value="Znf_C2H2_sf"/>
</dbReference>
<feature type="compositionally biased region" description="Polar residues" evidence="2">
    <location>
        <begin position="91"/>
        <end position="110"/>
    </location>
</feature>
<feature type="region of interest" description="Disordered" evidence="2">
    <location>
        <begin position="87"/>
        <end position="147"/>
    </location>
</feature>
<evidence type="ECO:0000259" key="3">
    <source>
        <dbReference type="PROSITE" id="PS50157"/>
    </source>
</evidence>
<comment type="caution">
    <text evidence="4">The sequence shown here is derived from an EMBL/GenBank/DDBJ whole genome shotgun (WGS) entry which is preliminary data.</text>
</comment>
<evidence type="ECO:0000256" key="2">
    <source>
        <dbReference type="SAM" id="MobiDB-lite"/>
    </source>
</evidence>
<keyword evidence="1" id="KW-0863">Zinc-finger</keyword>
<dbReference type="EMBL" id="JAQQBS010001423">
    <property type="protein sequence ID" value="KAK0160769.1"/>
    <property type="molecule type" value="Genomic_DNA"/>
</dbReference>
<dbReference type="Pfam" id="PF00096">
    <property type="entry name" value="zf-C2H2"/>
    <property type="match status" value="1"/>
</dbReference>
<evidence type="ECO:0000313" key="5">
    <source>
        <dbReference type="Proteomes" id="UP001168990"/>
    </source>
</evidence>